<proteinExistence type="inferred from homology"/>
<dbReference type="Gene3D" id="3.40.470.10">
    <property type="entry name" value="Uracil-DNA glycosylase-like domain"/>
    <property type="match status" value="1"/>
</dbReference>
<evidence type="ECO:0000256" key="11">
    <source>
        <dbReference type="ARBA" id="ARBA00023204"/>
    </source>
</evidence>
<reference evidence="13 14" key="1">
    <citation type="submission" date="2017-09" db="EMBL/GenBank/DDBJ databases">
        <title>Depth-based differentiation of microbial function through sediment-hosted aquifers and enrichment of novel symbionts in the deep terrestrial subsurface.</title>
        <authorList>
            <person name="Probst A.J."/>
            <person name="Ladd B."/>
            <person name="Jarett J.K."/>
            <person name="Geller-Mcgrath D.E."/>
            <person name="Sieber C.M."/>
            <person name="Emerson J.B."/>
            <person name="Anantharaman K."/>
            <person name="Thomas B.C."/>
            <person name="Malmstrom R."/>
            <person name="Stieglmeier M."/>
            <person name="Klingl A."/>
            <person name="Woyke T."/>
            <person name="Ryan C.M."/>
            <person name="Banfield J.F."/>
        </authorList>
    </citation>
    <scope>NUCLEOTIDE SEQUENCE [LARGE SCALE GENOMIC DNA]</scope>
    <source>
        <strain evidence="13">CG10_big_fil_rev_8_21_14_0_10_46_23</strain>
    </source>
</reference>
<dbReference type="Proteomes" id="UP000230232">
    <property type="component" value="Unassembled WGS sequence"/>
</dbReference>
<dbReference type="PANTHER" id="PTHR33693:SF1">
    <property type="entry name" value="TYPE-4 URACIL-DNA GLYCOSYLASE"/>
    <property type="match status" value="1"/>
</dbReference>
<keyword evidence="11" id="KW-0234">DNA repair</keyword>
<evidence type="ECO:0000256" key="4">
    <source>
        <dbReference type="ARBA" id="ARBA00019403"/>
    </source>
</evidence>
<organism evidence="13 14">
    <name type="scientific">Candidatus Yanofskybacteria bacterium CG10_big_fil_rev_8_21_14_0_10_46_23</name>
    <dbReference type="NCBI Taxonomy" id="1975098"/>
    <lineage>
        <taxon>Bacteria</taxon>
        <taxon>Candidatus Yanofskyibacteriota</taxon>
    </lineage>
</organism>
<evidence type="ECO:0000256" key="10">
    <source>
        <dbReference type="ARBA" id="ARBA00023014"/>
    </source>
</evidence>
<dbReference type="NCBIfam" id="TIGR00758">
    <property type="entry name" value="UDG_fam4"/>
    <property type="match status" value="1"/>
</dbReference>
<evidence type="ECO:0000256" key="1">
    <source>
        <dbReference type="ARBA" id="ARBA00001400"/>
    </source>
</evidence>
<keyword evidence="6" id="KW-0479">Metal-binding</keyword>
<dbReference type="CDD" id="cd10030">
    <property type="entry name" value="UDG-F4_TTUDGA_SPO1dp_like"/>
    <property type="match status" value="1"/>
</dbReference>
<dbReference type="InterPro" id="IPR005122">
    <property type="entry name" value="Uracil-DNA_glycosylase-like"/>
</dbReference>
<keyword evidence="8" id="KW-0378">Hydrolase</keyword>
<evidence type="ECO:0000256" key="3">
    <source>
        <dbReference type="ARBA" id="ARBA00012030"/>
    </source>
</evidence>
<evidence type="ECO:0000256" key="8">
    <source>
        <dbReference type="ARBA" id="ARBA00022801"/>
    </source>
</evidence>
<dbReference type="GO" id="GO:0051539">
    <property type="term" value="F:4 iron, 4 sulfur cluster binding"/>
    <property type="evidence" value="ECO:0007669"/>
    <property type="project" value="UniProtKB-KW"/>
</dbReference>
<evidence type="ECO:0000259" key="12">
    <source>
        <dbReference type="SMART" id="SM00986"/>
    </source>
</evidence>
<feature type="domain" description="Uracil-DNA glycosylase-like" evidence="12">
    <location>
        <begin position="35"/>
        <end position="187"/>
    </location>
</feature>
<dbReference type="InterPro" id="IPR036895">
    <property type="entry name" value="Uracil-DNA_glycosylase-like_sf"/>
</dbReference>
<comment type="similarity">
    <text evidence="2">Belongs to the uracil-DNA glycosylase (UDG) superfamily. Type 4 (UDGa) family.</text>
</comment>
<dbReference type="AlphaFoldDB" id="A0A2H0R4T3"/>
<dbReference type="GO" id="GO:0046872">
    <property type="term" value="F:metal ion binding"/>
    <property type="evidence" value="ECO:0007669"/>
    <property type="project" value="UniProtKB-KW"/>
</dbReference>
<keyword evidence="9" id="KW-0408">Iron</keyword>
<evidence type="ECO:0000313" key="13">
    <source>
        <dbReference type="EMBL" id="PIR41532.1"/>
    </source>
</evidence>
<keyword evidence="10" id="KW-0411">Iron-sulfur</keyword>
<protein>
    <recommendedName>
        <fullName evidence="4">Type-4 uracil-DNA glycosylase</fullName>
        <ecNumber evidence="3">3.2.2.27</ecNumber>
    </recommendedName>
</protein>
<dbReference type="PANTHER" id="PTHR33693">
    <property type="entry name" value="TYPE-5 URACIL-DNA GLYCOSYLASE"/>
    <property type="match status" value="1"/>
</dbReference>
<dbReference type="SMART" id="SM00987">
    <property type="entry name" value="UreE_C"/>
    <property type="match status" value="1"/>
</dbReference>
<evidence type="ECO:0000313" key="14">
    <source>
        <dbReference type="Proteomes" id="UP000230232"/>
    </source>
</evidence>
<dbReference type="EC" id="3.2.2.27" evidence="3"/>
<dbReference type="InterPro" id="IPR005273">
    <property type="entry name" value="Ura-DNA_glyco_family4"/>
</dbReference>
<comment type="catalytic activity">
    <reaction evidence="1">
        <text>Hydrolyzes single-stranded DNA or mismatched double-stranded DNA and polynucleotides, releasing free uracil.</text>
        <dbReference type="EC" id="3.2.2.27"/>
    </reaction>
</comment>
<dbReference type="GO" id="GO:0006281">
    <property type="term" value="P:DNA repair"/>
    <property type="evidence" value="ECO:0007669"/>
    <property type="project" value="UniProtKB-KW"/>
</dbReference>
<dbReference type="GO" id="GO:0004844">
    <property type="term" value="F:uracil DNA N-glycosylase activity"/>
    <property type="evidence" value="ECO:0007669"/>
    <property type="project" value="UniProtKB-EC"/>
</dbReference>
<evidence type="ECO:0000256" key="5">
    <source>
        <dbReference type="ARBA" id="ARBA00022485"/>
    </source>
</evidence>
<evidence type="ECO:0000256" key="6">
    <source>
        <dbReference type="ARBA" id="ARBA00022723"/>
    </source>
</evidence>
<keyword evidence="5" id="KW-0004">4Fe-4S</keyword>
<name>A0A2H0R4T3_9BACT</name>
<accession>A0A2H0R4T3</accession>
<gene>
    <name evidence="13" type="ORF">COV31_00280</name>
</gene>
<evidence type="ECO:0000256" key="9">
    <source>
        <dbReference type="ARBA" id="ARBA00023004"/>
    </source>
</evidence>
<keyword evidence="7" id="KW-0227">DNA damage</keyword>
<evidence type="ECO:0000256" key="2">
    <source>
        <dbReference type="ARBA" id="ARBA00006521"/>
    </source>
</evidence>
<sequence>MDRTDLMRQIRDEVIALKASPLYQYRIENRYKPVIGQGNHDADIIFIGEGPGKNEAETGVPFCGASGRILDELLASIELPRAEVYVANIIKDRPPGNRDPRPEEIELYGPFLDRQIEIIEPRVIATLGRFSMTYILQRYNCPEQTGSIGQLHGKIIKTVIGERSTTILPLYHPAVAVYNRNMLNDLKKDFVVLKSLI</sequence>
<dbReference type="SMART" id="SM00986">
    <property type="entry name" value="UDG"/>
    <property type="match status" value="1"/>
</dbReference>
<comment type="caution">
    <text evidence="13">The sequence shown here is derived from an EMBL/GenBank/DDBJ whole genome shotgun (WGS) entry which is preliminary data.</text>
</comment>
<evidence type="ECO:0000256" key="7">
    <source>
        <dbReference type="ARBA" id="ARBA00022763"/>
    </source>
</evidence>
<dbReference type="Pfam" id="PF03167">
    <property type="entry name" value="UDG"/>
    <property type="match status" value="1"/>
</dbReference>
<dbReference type="SUPFAM" id="SSF52141">
    <property type="entry name" value="Uracil-DNA glycosylase-like"/>
    <property type="match status" value="1"/>
</dbReference>
<dbReference type="InterPro" id="IPR051536">
    <property type="entry name" value="UDG_Type-4/5"/>
</dbReference>
<dbReference type="EMBL" id="PCXO01000004">
    <property type="protein sequence ID" value="PIR41532.1"/>
    <property type="molecule type" value="Genomic_DNA"/>
</dbReference>